<evidence type="ECO:0000256" key="1">
    <source>
        <dbReference type="SAM" id="MobiDB-lite"/>
    </source>
</evidence>
<feature type="compositionally biased region" description="Basic and acidic residues" evidence="1">
    <location>
        <begin position="350"/>
        <end position="362"/>
    </location>
</feature>
<comment type="caution">
    <text evidence="3">The sequence shown here is derived from an EMBL/GenBank/DDBJ whole genome shotgun (WGS) entry which is preliminary data.</text>
</comment>
<accession>A0AAV1TLV9</accession>
<feature type="compositionally biased region" description="Polar residues" evidence="1">
    <location>
        <begin position="518"/>
        <end position="531"/>
    </location>
</feature>
<feature type="compositionally biased region" description="Basic and acidic residues" evidence="1">
    <location>
        <begin position="576"/>
        <end position="588"/>
    </location>
</feature>
<feature type="compositionally biased region" description="Polar residues" evidence="1">
    <location>
        <begin position="376"/>
        <end position="399"/>
    </location>
</feature>
<dbReference type="Gene3D" id="2.30.30.190">
    <property type="entry name" value="CAP Gly-rich-like domain"/>
    <property type="match status" value="1"/>
</dbReference>
<evidence type="ECO:0000259" key="2">
    <source>
        <dbReference type="PROSITE" id="PS50245"/>
    </source>
</evidence>
<dbReference type="SMART" id="SM01052">
    <property type="entry name" value="CAP_GLY"/>
    <property type="match status" value="1"/>
</dbReference>
<dbReference type="InterPro" id="IPR000938">
    <property type="entry name" value="CAP-Gly_domain"/>
</dbReference>
<evidence type="ECO:0000313" key="4">
    <source>
        <dbReference type="Proteomes" id="UP001162060"/>
    </source>
</evidence>
<dbReference type="EMBL" id="CAKLBY020000065">
    <property type="protein sequence ID" value="CAK7922358.1"/>
    <property type="molecule type" value="Genomic_DNA"/>
</dbReference>
<feature type="compositionally biased region" description="Low complexity" evidence="1">
    <location>
        <begin position="410"/>
        <end position="419"/>
    </location>
</feature>
<feature type="region of interest" description="Disordered" evidence="1">
    <location>
        <begin position="336"/>
        <end position="426"/>
    </location>
</feature>
<dbReference type="Pfam" id="PF01302">
    <property type="entry name" value="CAP_GLY"/>
    <property type="match status" value="1"/>
</dbReference>
<evidence type="ECO:0000313" key="3">
    <source>
        <dbReference type="EMBL" id="CAK7922358.1"/>
    </source>
</evidence>
<dbReference type="InterPro" id="IPR036859">
    <property type="entry name" value="CAP-Gly_dom_sf"/>
</dbReference>
<reference evidence="3" key="1">
    <citation type="submission" date="2024-01" db="EMBL/GenBank/DDBJ databases">
        <authorList>
            <person name="Webb A."/>
        </authorList>
    </citation>
    <scope>NUCLEOTIDE SEQUENCE</scope>
    <source>
        <strain evidence="3">Pm1</strain>
    </source>
</reference>
<protein>
    <recommendedName>
        <fullName evidence="2">CAP-Gly domain-containing protein</fullName>
    </recommendedName>
</protein>
<dbReference type="PANTHER" id="PTHR13958:SF3">
    <property type="entry name" value="CAP-GLY DOMAIN-CONTAINING PROTEIN-RELATED"/>
    <property type="match status" value="1"/>
</dbReference>
<gene>
    <name evidence="3" type="ORF">PM001_LOCUS7587</name>
</gene>
<dbReference type="GO" id="GO:0034453">
    <property type="term" value="P:microtubule anchoring"/>
    <property type="evidence" value="ECO:0007669"/>
    <property type="project" value="InterPro"/>
</dbReference>
<feature type="compositionally biased region" description="Low complexity" evidence="1">
    <location>
        <begin position="565"/>
        <end position="574"/>
    </location>
</feature>
<dbReference type="PROSITE" id="PS00845">
    <property type="entry name" value="CAP_GLY_1"/>
    <property type="match status" value="1"/>
</dbReference>
<feature type="compositionally biased region" description="Polar residues" evidence="1">
    <location>
        <begin position="727"/>
        <end position="757"/>
    </location>
</feature>
<dbReference type="PANTHER" id="PTHR13958">
    <property type="entry name" value="CENTROSOME-ASSOCIATED PROTEIN 350"/>
    <property type="match status" value="1"/>
</dbReference>
<sequence length="846" mass="93305">MLSSEHVEAALSEVIRPLDIKVAGQRNRLQPTSMNHVNEDVEVNGRAVVGDPKRSLTYELVTMLRPKRSDVSSNGDGAVAYEYDDLPILESSRTSCCTPGKPVVLAMSRSIDQSDRLSDCLPRGELHVWVYEACRLLDSRAIGDMTLPKHGIRVRCDFLGAVQISPRNINQDMRNPVWRHADNRLRDGTGGHFAWAVKEPEGVPRDWLSVAAHLGEYKLDIELVCGERLVGSASVPLEDLLLSPQIDALDEDGLDGDHDENFCLVPHWLPLAGSNAGLLQVSLQFVPASQHTKRDATKCIDCTGRMVSSLDFVADDDGGDANESFIEFADLVTERPQSSRTPFTRGPMNGRRDVPWLDERHGSPVANVKKNENSRSKVTVSRSGGVTMYVPTQNETTPFESVKRPARNAKSSMSKSNSSPRDKGTQMMDKQLQDLYNFGIAKEPPAPATVKDSKRFTRTTSVASMYSGKASTCASDAFAYNELIQDMESTMNSMGDTAPCTSKTRFIHAGDDNREQTQMKATENESVSTSKLKLKNRRRGKPTHNLSKPLDPTQSLRHDTRACDSSSSNASTRSRPLQERSNVRKIEIRPSSNNDGPVTLLLRTRTPSPLQRKGVVQFDPQNQPVEVPIECSAFHDDAHEMASRTKRERRAAGEPLGRLSLPISQFSFQQRRDMLAQQQPTRFPRQLFEDEIGLQPFPFESVDPPLLRRGRSDSIYTVNDLYPPKTEVTSGATSAKRTLGSANSVTDPASQEESQGTAAHRHSGSNVVYIDGEPSCIGKLINIGNVPGVVRFIGTTHFATGTWVGIELCEQMGKNSGTIDGHIYFSCAPNHGIFIRASRLGLSLKL</sequence>
<feature type="domain" description="CAP-Gly" evidence="2">
    <location>
        <begin position="794"/>
        <end position="836"/>
    </location>
</feature>
<dbReference type="AlphaFoldDB" id="A0AAV1TLV9"/>
<proteinExistence type="predicted"/>
<dbReference type="PROSITE" id="PS50245">
    <property type="entry name" value="CAP_GLY_2"/>
    <property type="match status" value="1"/>
</dbReference>
<feature type="region of interest" description="Disordered" evidence="1">
    <location>
        <begin position="515"/>
        <end position="599"/>
    </location>
</feature>
<dbReference type="GO" id="GO:0008017">
    <property type="term" value="F:microtubule binding"/>
    <property type="evidence" value="ECO:0007669"/>
    <property type="project" value="InterPro"/>
</dbReference>
<organism evidence="3 4">
    <name type="scientific">Peronospora matthiolae</name>
    <dbReference type="NCBI Taxonomy" id="2874970"/>
    <lineage>
        <taxon>Eukaryota</taxon>
        <taxon>Sar</taxon>
        <taxon>Stramenopiles</taxon>
        <taxon>Oomycota</taxon>
        <taxon>Peronosporomycetes</taxon>
        <taxon>Peronosporales</taxon>
        <taxon>Peronosporaceae</taxon>
        <taxon>Peronospora</taxon>
    </lineage>
</organism>
<feature type="region of interest" description="Disordered" evidence="1">
    <location>
        <begin position="726"/>
        <end position="762"/>
    </location>
</feature>
<dbReference type="SUPFAM" id="SSF74924">
    <property type="entry name" value="Cap-Gly domain"/>
    <property type="match status" value="1"/>
</dbReference>
<feature type="compositionally biased region" description="Basic residues" evidence="1">
    <location>
        <begin position="532"/>
        <end position="542"/>
    </location>
</feature>
<dbReference type="Proteomes" id="UP001162060">
    <property type="component" value="Unassembled WGS sequence"/>
</dbReference>
<dbReference type="GO" id="GO:0005813">
    <property type="term" value="C:centrosome"/>
    <property type="evidence" value="ECO:0007669"/>
    <property type="project" value="InterPro"/>
</dbReference>
<name>A0AAV1TLV9_9STRA</name>
<dbReference type="InterPro" id="IPR028750">
    <property type="entry name" value="CEP350/CC187"/>
</dbReference>